<feature type="domain" description="Helix-hairpin-helix DNA-binding motif class 1" evidence="2">
    <location>
        <begin position="189"/>
        <end position="208"/>
    </location>
</feature>
<evidence type="ECO:0000256" key="1">
    <source>
        <dbReference type="SAM" id="Phobius"/>
    </source>
</evidence>
<dbReference type="GO" id="GO:0015628">
    <property type="term" value="P:protein secretion by the type II secretion system"/>
    <property type="evidence" value="ECO:0007669"/>
    <property type="project" value="TreeGrafter"/>
</dbReference>
<dbReference type="Pfam" id="PF12836">
    <property type="entry name" value="HHH_3"/>
    <property type="match status" value="1"/>
</dbReference>
<dbReference type="GO" id="GO:0015627">
    <property type="term" value="C:type II protein secretion system complex"/>
    <property type="evidence" value="ECO:0007669"/>
    <property type="project" value="TreeGrafter"/>
</dbReference>
<keyword evidence="3" id="KW-0238">DNA-binding</keyword>
<dbReference type="Proteomes" id="UP000309133">
    <property type="component" value="Unassembled WGS sequence"/>
</dbReference>
<dbReference type="InterPro" id="IPR010994">
    <property type="entry name" value="RuvA_2-like"/>
</dbReference>
<dbReference type="Pfam" id="PF10531">
    <property type="entry name" value="SLBB"/>
    <property type="match status" value="1"/>
</dbReference>
<dbReference type="InterPro" id="IPR019554">
    <property type="entry name" value="Soluble_ligand-bd"/>
</dbReference>
<dbReference type="GO" id="GO:0006281">
    <property type="term" value="P:DNA repair"/>
    <property type="evidence" value="ECO:0007669"/>
    <property type="project" value="InterPro"/>
</dbReference>
<proteinExistence type="predicted"/>
<gene>
    <name evidence="3" type="ORF">E6C64_18430</name>
</gene>
<keyword evidence="1" id="KW-0812">Transmembrane</keyword>
<evidence type="ECO:0000259" key="2">
    <source>
        <dbReference type="SMART" id="SM00278"/>
    </source>
</evidence>
<dbReference type="SMART" id="SM00278">
    <property type="entry name" value="HhH1"/>
    <property type="match status" value="2"/>
</dbReference>
<feature type="domain" description="Helix-hairpin-helix DNA-binding motif class 1" evidence="2">
    <location>
        <begin position="159"/>
        <end position="178"/>
    </location>
</feature>
<evidence type="ECO:0000313" key="4">
    <source>
        <dbReference type="Proteomes" id="UP000309133"/>
    </source>
</evidence>
<protein>
    <submittedName>
        <fullName evidence="3">ComEA family DNA-binding protein</fullName>
    </submittedName>
</protein>
<dbReference type="Gene3D" id="1.10.150.320">
    <property type="entry name" value="Photosystem II 12 kDa extrinsic protein"/>
    <property type="match status" value="1"/>
</dbReference>
<comment type="caution">
    <text evidence="3">The sequence shown here is derived from an EMBL/GenBank/DDBJ whole genome shotgun (WGS) entry which is preliminary data.</text>
</comment>
<dbReference type="Gene3D" id="3.10.560.10">
    <property type="entry name" value="Outer membrane lipoprotein wza domain like"/>
    <property type="match status" value="1"/>
</dbReference>
<dbReference type="RefSeq" id="WP_136429240.1">
    <property type="nucleotide sequence ID" value="NZ_SSSM01000006.1"/>
</dbReference>
<dbReference type="GO" id="GO:0003677">
    <property type="term" value="F:DNA binding"/>
    <property type="evidence" value="ECO:0007669"/>
    <property type="project" value="UniProtKB-KW"/>
</dbReference>
<dbReference type="AlphaFoldDB" id="A0A4S4FGC5"/>
<keyword evidence="1" id="KW-1133">Transmembrane helix</keyword>
<dbReference type="PANTHER" id="PTHR21180">
    <property type="entry name" value="ENDONUCLEASE/EXONUCLEASE/PHOSPHATASE FAMILY DOMAIN-CONTAINING PROTEIN 1"/>
    <property type="match status" value="1"/>
</dbReference>
<dbReference type="InterPro" id="IPR051675">
    <property type="entry name" value="Endo/Exo/Phosphatase_dom_1"/>
</dbReference>
<feature type="transmembrane region" description="Helical" evidence="1">
    <location>
        <begin position="20"/>
        <end position="45"/>
    </location>
</feature>
<dbReference type="PANTHER" id="PTHR21180:SF32">
    <property type="entry name" value="ENDONUCLEASE_EXONUCLEASE_PHOSPHATASE FAMILY DOMAIN-CONTAINING PROTEIN 1"/>
    <property type="match status" value="1"/>
</dbReference>
<evidence type="ECO:0000313" key="3">
    <source>
        <dbReference type="EMBL" id="THG28754.1"/>
    </source>
</evidence>
<keyword evidence="4" id="KW-1185">Reference proteome</keyword>
<name>A0A4S4FGC5_9MICO</name>
<dbReference type="SUPFAM" id="SSF47781">
    <property type="entry name" value="RuvA domain 2-like"/>
    <property type="match status" value="1"/>
</dbReference>
<dbReference type="InterPro" id="IPR003583">
    <property type="entry name" value="Hlx-hairpin-Hlx_DNA-bd_motif"/>
</dbReference>
<reference evidence="3 4" key="1">
    <citation type="submission" date="2019-04" db="EMBL/GenBank/DDBJ databases">
        <authorList>
            <person name="Jiang L."/>
        </authorList>
    </citation>
    <scope>NUCLEOTIDE SEQUENCE [LARGE SCALE GENOMIC DNA]</scope>
    <source>
        <strain evidence="3 4">YIM 131853</strain>
    </source>
</reference>
<accession>A0A4S4FGC5</accession>
<organism evidence="3 4">
    <name type="scientific">Naasia lichenicola</name>
    <dbReference type="NCBI Taxonomy" id="2565933"/>
    <lineage>
        <taxon>Bacteria</taxon>
        <taxon>Bacillati</taxon>
        <taxon>Actinomycetota</taxon>
        <taxon>Actinomycetes</taxon>
        <taxon>Micrococcales</taxon>
        <taxon>Microbacteriaceae</taxon>
        <taxon>Naasia</taxon>
    </lineage>
</organism>
<dbReference type="OrthoDB" id="9758724at2"/>
<dbReference type="EMBL" id="SSSM01000006">
    <property type="protein sequence ID" value="THG28754.1"/>
    <property type="molecule type" value="Genomic_DNA"/>
</dbReference>
<keyword evidence="1" id="KW-0472">Membrane</keyword>
<sequence>MPGLGDLVPPPEPVRARWRIRLGAAVVILLIALGIAVVVGALGAAGSSTEVPASEPVLASTGEPEAPAILIVQVGGAVRQPGVYSLRTGARLLDAIAAAGGLADDADADAINLARQIGDGEQITVPRVGEVPPAADPGAATGGVTAAPGPIDLNTATVEQLDTLPRIGPSIAQRIVDWRTENGRFSSVDDLAEISGIGDKTIESLRGLVLPE</sequence>